<organism evidence="2 3">
    <name type="scientific">Aspergillus sclerotiicarbonarius (strain CBS 121057 / IBT 28362)</name>
    <dbReference type="NCBI Taxonomy" id="1448318"/>
    <lineage>
        <taxon>Eukaryota</taxon>
        <taxon>Fungi</taxon>
        <taxon>Dikarya</taxon>
        <taxon>Ascomycota</taxon>
        <taxon>Pezizomycotina</taxon>
        <taxon>Eurotiomycetes</taxon>
        <taxon>Eurotiomycetidae</taxon>
        <taxon>Eurotiales</taxon>
        <taxon>Aspergillaceae</taxon>
        <taxon>Aspergillus</taxon>
        <taxon>Aspergillus subgen. Circumdati</taxon>
    </lineage>
</organism>
<proteinExistence type="predicted"/>
<evidence type="ECO:0000256" key="1">
    <source>
        <dbReference type="SAM" id="MobiDB-lite"/>
    </source>
</evidence>
<evidence type="ECO:0000313" key="2">
    <source>
        <dbReference type="EMBL" id="PYI03232.1"/>
    </source>
</evidence>
<dbReference type="Proteomes" id="UP000248423">
    <property type="component" value="Unassembled WGS sequence"/>
</dbReference>
<feature type="region of interest" description="Disordered" evidence="1">
    <location>
        <begin position="1"/>
        <end position="24"/>
    </location>
</feature>
<keyword evidence="3" id="KW-1185">Reference proteome</keyword>
<reference evidence="2 3" key="1">
    <citation type="submission" date="2018-02" db="EMBL/GenBank/DDBJ databases">
        <title>The genomes of Aspergillus section Nigri reveals drivers in fungal speciation.</title>
        <authorList>
            <consortium name="DOE Joint Genome Institute"/>
            <person name="Vesth T.C."/>
            <person name="Nybo J."/>
            <person name="Theobald S."/>
            <person name="Brandl J."/>
            <person name="Frisvad J.C."/>
            <person name="Nielsen K.F."/>
            <person name="Lyhne E.K."/>
            <person name="Kogle M.E."/>
            <person name="Kuo A."/>
            <person name="Riley R."/>
            <person name="Clum A."/>
            <person name="Nolan M."/>
            <person name="Lipzen A."/>
            <person name="Salamov A."/>
            <person name="Henrissat B."/>
            <person name="Wiebenga A."/>
            <person name="De vries R.P."/>
            <person name="Grigoriev I.V."/>
            <person name="Mortensen U.H."/>
            <person name="Andersen M.R."/>
            <person name="Baker S.E."/>
        </authorList>
    </citation>
    <scope>NUCLEOTIDE SEQUENCE [LARGE SCALE GENOMIC DNA]</scope>
    <source>
        <strain evidence="2 3">CBS 121057</strain>
    </source>
</reference>
<dbReference type="AlphaFoldDB" id="A0A319DZJ6"/>
<name>A0A319DZJ6_ASPSB</name>
<dbReference type="VEuPathDB" id="FungiDB:BO78DRAFT_200161"/>
<evidence type="ECO:0000313" key="3">
    <source>
        <dbReference type="Proteomes" id="UP000248423"/>
    </source>
</evidence>
<protein>
    <submittedName>
        <fullName evidence="2">Uncharacterized protein</fullName>
    </submittedName>
</protein>
<dbReference type="EMBL" id="KZ826383">
    <property type="protein sequence ID" value="PYI03232.1"/>
    <property type="molecule type" value="Genomic_DNA"/>
</dbReference>
<sequence length="119" mass="13069">MPFTPPPSHPSIGSRRSTRHPVENSGKRTLIGIFYLATSWHWAMAHEIRVPVGQGSGDSTLPVVRCPPALKRRQPGCQSLIESNELVRIAEGAINLHTISFGQILAYRKAALKMLSMDA</sequence>
<gene>
    <name evidence="2" type="ORF">BO78DRAFT_200161</name>
</gene>
<accession>A0A319DZJ6</accession>